<sequence length="164" mass="17688">MGKKISRRSFLGTTVKGALGLVTVAIVPLNLLTACGEESVDTSAMANLGPLDKLKEGPFPKPVNYEVTVQDAWVEQELIGSVYVNLVEGELLILSPICTHLGCTVSPNENLEVGTFRCPCHLGIYDEYGVNISGPPPRPLDIFKPYLVDGNVLIPILDPTIREA</sequence>
<name>A0A1Q2KYP3_9BACL</name>
<dbReference type="PRINTS" id="PR00162">
    <property type="entry name" value="RIESKE"/>
</dbReference>
<evidence type="ECO:0000313" key="9">
    <source>
        <dbReference type="Proteomes" id="UP000188184"/>
    </source>
</evidence>
<evidence type="ECO:0000256" key="5">
    <source>
        <dbReference type="ARBA" id="ARBA00023157"/>
    </source>
</evidence>
<reference evidence="8 9" key="1">
    <citation type="submission" date="2017-02" db="EMBL/GenBank/DDBJ databases">
        <title>The complete genomic sequence of a novel cold adapted crude oil-degrading bacterium Planococcus qaidamina Y42.</title>
        <authorList>
            <person name="Yang R."/>
        </authorList>
    </citation>
    <scope>NUCLEOTIDE SEQUENCE [LARGE SCALE GENOMIC DNA]</scope>
    <source>
        <strain evidence="8 9">Y42</strain>
    </source>
</reference>
<dbReference type="InterPro" id="IPR036922">
    <property type="entry name" value="Rieske_2Fe-2S_sf"/>
</dbReference>
<dbReference type="InterPro" id="IPR017941">
    <property type="entry name" value="Rieske_2Fe-2S"/>
</dbReference>
<dbReference type="EMBL" id="CP019640">
    <property type="protein sequence ID" value="AQQ53256.1"/>
    <property type="molecule type" value="Genomic_DNA"/>
</dbReference>
<dbReference type="GO" id="GO:0016705">
    <property type="term" value="F:oxidoreductase activity, acting on paired donors, with incorporation or reduction of molecular oxygen"/>
    <property type="evidence" value="ECO:0007669"/>
    <property type="project" value="UniProtKB-ARBA"/>
</dbReference>
<keyword evidence="1" id="KW-0001">2Fe-2S</keyword>
<dbReference type="SUPFAM" id="SSF50022">
    <property type="entry name" value="ISP domain"/>
    <property type="match status" value="1"/>
</dbReference>
<evidence type="ECO:0000256" key="1">
    <source>
        <dbReference type="ARBA" id="ARBA00022714"/>
    </source>
</evidence>
<dbReference type="Gene3D" id="2.102.10.10">
    <property type="entry name" value="Rieske [2Fe-2S] iron-sulphur domain"/>
    <property type="match status" value="1"/>
</dbReference>
<comment type="cofactor">
    <cofactor evidence="6">
        <name>[2Fe-2S] cluster</name>
        <dbReference type="ChEBI" id="CHEBI:190135"/>
    </cofactor>
</comment>
<accession>A0A1Q2KYP3</accession>
<dbReference type="RefSeq" id="WP_077589143.1">
    <property type="nucleotide sequence ID" value="NZ_CP019640.1"/>
</dbReference>
<keyword evidence="5" id="KW-1015">Disulfide bond</keyword>
<evidence type="ECO:0000313" key="8">
    <source>
        <dbReference type="EMBL" id="AQQ53256.1"/>
    </source>
</evidence>
<dbReference type="GO" id="GO:0051537">
    <property type="term" value="F:2 iron, 2 sulfur cluster binding"/>
    <property type="evidence" value="ECO:0007669"/>
    <property type="project" value="UniProtKB-KW"/>
</dbReference>
<dbReference type="Proteomes" id="UP000188184">
    <property type="component" value="Chromosome"/>
</dbReference>
<dbReference type="AlphaFoldDB" id="A0A1Q2KYP3"/>
<gene>
    <name evidence="8" type="ORF">B0X71_09305</name>
</gene>
<keyword evidence="3" id="KW-0408">Iron</keyword>
<dbReference type="GO" id="GO:0046872">
    <property type="term" value="F:metal ion binding"/>
    <property type="evidence" value="ECO:0007669"/>
    <property type="project" value="UniProtKB-KW"/>
</dbReference>
<dbReference type="PROSITE" id="PS51296">
    <property type="entry name" value="RIESKE"/>
    <property type="match status" value="1"/>
</dbReference>
<dbReference type="InterPro" id="IPR005805">
    <property type="entry name" value="Rieske_Fe-S_prot_C"/>
</dbReference>
<feature type="domain" description="Rieske" evidence="7">
    <location>
        <begin position="88"/>
        <end position="154"/>
    </location>
</feature>
<keyword evidence="4" id="KW-0411">Iron-sulfur</keyword>
<evidence type="ECO:0000256" key="6">
    <source>
        <dbReference type="ARBA" id="ARBA00034078"/>
    </source>
</evidence>
<evidence type="ECO:0000259" key="7">
    <source>
        <dbReference type="PROSITE" id="PS51296"/>
    </source>
</evidence>
<dbReference type="GO" id="GO:0016020">
    <property type="term" value="C:membrane"/>
    <property type="evidence" value="ECO:0007669"/>
    <property type="project" value="InterPro"/>
</dbReference>
<dbReference type="KEGG" id="pmar:B0X71_09305"/>
<keyword evidence="2" id="KW-0479">Metal-binding</keyword>
<dbReference type="InterPro" id="IPR006311">
    <property type="entry name" value="TAT_signal"/>
</dbReference>
<organism evidence="8 9">
    <name type="scientific">Planococcus lenghuensis</name>
    <dbReference type="NCBI Taxonomy" id="2213202"/>
    <lineage>
        <taxon>Bacteria</taxon>
        <taxon>Bacillati</taxon>
        <taxon>Bacillota</taxon>
        <taxon>Bacilli</taxon>
        <taxon>Bacillales</taxon>
        <taxon>Caryophanaceae</taxon>
        <taxon>Planococcus</taxon>
    </lineage>
</organism>
<evidence type="ECO:0000256" key="4">
    <source>
        <dbReference type="ARBA" id="ARBA00023014"/>
    </source>
</evidence>
<proteinExistence type="predicted"/>
<dbReference type="Pfam" id="PF00355">
    <property type="entry name" value="Rieske"/>
    <property type="match status" value="1"/>
</dbReference>
<dbReference type="GO" id="GO:0004497">
    <property type="term" value="F:monooxygenase activity"/>
    <property type="evidence" value="ECO:0007669"/>
    <property type="project" value="UniProtKB-ARBA"/>
</dbReference>
<dbReference type="PANTHER" id="PTHR10134">
    <property type="entry name" value="CYTOCHROME B-C1 COMPLEX SUBUNIT RIESKE, MITOCHONDRIAL"/>
    <property type="match status" value="1"/>
</dbReference>
<dbReference type="PROSITE" id="PS51318">
    <property type="entry name" value="TAT"/>
    <property type="match status" value="1"/>
</dbReference>
<evidence type="ECO:0000256" key="3">
    <source>
        <dbReference type="ARBA" id="ARBA00023004"/>
    </source>
</evidence>
<dbReference type="PROSITE" id="PS51257">
    <property type="entry name" value="PROKAR_LIPOPROTEIN"/>
    <property type="match status" value="1"/>
</dbReference>
<evidence type="ECO:0000256" key="2">
    <source>
        <dbReference type="ARBA" id="ARBA00022723"/>
    </source>
</evidence>
<dbReference type="InterPro" id="IPR014349">
    <property type="entry name" value="Rieske_Fe-S_prot"/>
</dbReference>
<keyword evidence="9" id="KW-1185">Reference proteome</keyword>
<protein>
    <submittedName>
        <fullName evidence="8">Menaquinol-cytochrome C reductase</fullName>
    </submittedName>
</protein>
<dbReference type="CDD" id="cd03467">
    <property type="entry name" value="Rieske"/>
    <property type="match status" value="1"/>
</dbReference>
<dbReference type="OrthoDB" id="9767869at2"/>